<evidence type="ECO:0000256" key="1">
    <source>
        <dbReference type="SAM" id="MobiDB-lite"/>
    </source>
</evidence>
<accession>A0ABN7GUN1</accession>
<gene>
    <name evidence="2" type="ORF">GHA_05344</name>
</gene>
<sequence length="88" mass="9864">MSGQFRPNREEAFNQAISKVLRIILNFVIIPTAFEHHDRSPGNNNGKDQLDIRAKAKQTGTDRNENPPEDDSANDPPVQNPVTVTVRN</sequence>
<feature type="compositionally biased region" description="Basic and acidic residues" evidence="1">
    <location>
        <begin position="48"/>
        <end position="66"/>
    </location>
</feature>
<protein>
    <submittedName>
        <fullName evidence="2">Uncharacterized protein</fullName>
    </submittedName>
</protein>
<name>A0ABN7GUN1_9ENTR</name>
<keyword evidence="3" id="KW-1185">Reference proteome</keyword>
<feature type="region of interest" description="Disordered" evidence="1">
    <location>
        <begin position="34"/>
        <end position="88"/>
    </location>
</feature>
<comment type="caution">
    <text evidence="2">The sequence shown here is derived from an EMBL/GenBank/DDBJ whole genome shotgun (WGS) entry which is preliminary data.</text>
</comment>
<dbReference type="Proteomes" id="UP000835792">
    <property type="component" value="Unassembled WGS sequence"/>
</dbReference>
<proteinExistence type="predicted"/>
<organism evidence="2 3">
    <name type="scientific">Citrobacter youngae</name>
    <dbReference type="NCBI Taxonomy" id="133448"/>
    <lineage>
        <taxon>Bacteria</taxon>
        <taxon>Pseudomonadati</taxon>
        <taxon>Pseudomonadota</taxon>
        <taxon>Gammaproteobacteria</taxon>
        <taxon>Enterobacterales</taxon>
        <taxon>Enterobacteriaceae</taxon>
        <taxon>Citrobacter</taxon>
        <taxon>Citrobacter freundii complex</taxon>
    </lineage>
</organism>
<evidence type="ECO:0000313" key="3">
    <source>
        <dbReference type="Proteomes" id="UP000835792"/>
    </source>
</evidence>
<reference evidence="2" key="1">
    <citation type="submission" date="2020-05" db="EMBL/GenBank/DDBJ databases">
        <authorList>
            <person name="Delgado-Blas J."/>
        </authorList>
    </citation>
    <scope>NUCLEOTIDE SEQUENCE</scope>
    <source>
        <strain evidence="2">BB1468</strain>
    </source>
</reference>
<evidence type="ECO:0000313" key="2">
    <source>
        <dbReference type="EMBL" id="CAB5620385.1"/>
    </source>
</evidence>
<dbReference type="EMBL" id="CAHPRB010000144">
    <property type="protein sequence ID" value="CAB5620385.1"/>
    <property type="molecule type" value="Genomic_DNA"/>
</dbReference>